<dbReference type="SUPFAM" id="SSF53474">
    <property type="entry name" value="alpha/beta-Hydrolases"/>
    <property type="match status" value="1"/>
</dbReference>
<dbReference type="Gene3D" id="3.40.50.1820">
    <property type="entry name" value="alpha/beta hydrolase"/>
    <property type="match status" value="1"/>
</dbReference>
<gene>
    <name evidence="2" type="ORF">GUY60_30295</name>
</gene>
<dbReference type="Proteomes" id="UP000598297">
    <property type="component" value="Unassembled WGS sequence"/>
</dbReference>
<feature type="region of interest" description="Disordered" evidence="1">
    <location>
        <begin position="44"/>
        <end position="78"/>
    </location>
</feature>
<proteinExistence type="predicted"/>
<dbReference type="GO" id="GO:0016042">
    <property type="term" value="P:lipid catabolic process"/>
    <property type="evidence" value="ECO:0007669"/>
    <property type="project" value="InterPro"/>
</dbReference>
<evidence type="ECO:0000313" key="2">
    <source>
        <dbReference type="EMBL" id="NBE55647.1"/>
    </source>
</evidence>
<sequence length="311" mass="33014">MTPCCRPWHCRVWVPERATAAQLPGADGQPGAYGAAAHLTPARIRGTPNTPCAPSSQRSPQATRCSRPPAHDLVTRGNPVPIRRSTIRRAYVPLLLAAAALLAQLPAAAGAEAAERRPVVFVHGYNADPGVWGSLRDDFKAAGYTEGELYSWGYDTSQSVNETLSGEFGAYVDEVRARTGAAEVDVVAHSFGSLVTRWYVKHGGGTGKVAHWASLAGPNHGTGTAWACAAWSQACRDMTPGSYVQDRLAEGDETPGDTAYATWWSECDEVINPDDSVLLDGATNNAAGCLKHNELLGDEGVSRGVRDFVAS</sequence>
<dbReference type="PANTHER" id="PTHR32015">
    <property type="entry name" value="FASTING INDUCED LIPASE"/>
    <property type="match status" value="1"/>
</dbReference>
<dbReference type="OrthoDB" id="8871309at2"/>
<accession>A0A964UVS7</accession>
<reference evidence="2" key="1">
    <citation type="submission" date="2020-01" db="EMBL/GenBank/DDBJ databases">
        <title>Whole-genome analyses of novel actinobacteria.</title>
        <authorList>
            <person name="Sahin N."/>
        </authorList>
    </citation>
    <scope>NUCLEOTIDE SEQUENCE</scope>
    <source>
        <strain evidence="2">YC537</strain>
    </source>
</reference>
<dbReference type="InterPro" id="IPR029058">
    <property type="entry name" value="AB_hydrolase_fold"/>
</dbReference>
<feature type="compositionally biased region" description="Polar residues" evidence="1">
    <location>
        <begin position="47"/>
        <end position="64"/>
    </location>
</feature>
<dbReference type="PANTHER" id="PTHR32015:SF1">
    <property type="entry name" value="LIPASE"/>
    <property type="match status" value="1"/>
</dbReference>
<organism evidence="2 3">
    <name type="scientific">Streptomyces boluensis</name>
    <dbReference type="NCBI Taxonomy" id="1775135"/>
    <lineage>
        <taxon>Bacteria</taxon>
        <taxon>Bacillati</taxon>
        <taxon>Actinomycetota</taxon>
        <taxon>Actinomycetes</taxon>
        <taxon>Kitasatosporales</taxon>
        <taxon>Streptomycetaceae</taxon>
        <taxon>Streptomyces</taxon>
    </lineage>
</organism>
<evidence type="ECO:0000256" key="1">
    <source>
        <dbReference type="SAM" id="MobiDB-lite"/>
    </source>
</evidence>
<dbReference type="GO" id="GO:0016298">
    <property type="term" value="F:lipase activity"/>
    <property type="evidence" value="ECO:0007669"/>
    <property type="project" value="TreeGrafter"/>
</dbReference>
<dbReference type="InterPro" id="IPR002918">
    <property type="entry name" value="Lipase_EstA/Esterase_EstB"/>
</dbReference>
<name>A0A964UVS7_9ACTN</name>
<dbReference type="Pfam" id="PF01674">
    <property type="entry name" value="Lipase_2"/>
    <property type="match status" value="1"/>
</dbReference>
<evidence type="ECO:0000313" key="3">
    <source>
        <dbReference type="Proteomes" id="UP000598297"/>
    </source>
</evidence>
<dbReference type="AlphaFoldDB" id="A0A964UVS7"/>
<keyword evidence="3" id="KW-1185">Reference proteome</keyword>
<comment type="caution">
    <text evidence="2">The sequence shown here is derived from an EMBL/GenBank/DDBJ whole genome shotgun (WGS) entry which is preliminary data.</text>
</comment>
<protein>
    <submittedName>
        <fullName evidence="2">Triacylglycerol lipase</fullName>
    </submittedName>
</protein>
<dbReference type="EMBL" id="JAAAHS010000349">
    <property type="protein sequence ID" value="NBE55647.1"/>
    <property type="molecule type" value="Genomic_DNA"/>
</dbReference>